<dbReference type="InterPro" id="IPR058163">
    <property type="entry name" value="LysR-type_TF_proteobact-type"/>
</dbReference>
<evidence type="ECO:0000313" key="7">
    <source>
        <dbReference type="Proteomes" id="UP000424752"/>
    </source>
</evidence>
<evidence type="ECO:0000313" key="6">
    <source>
        <dbReference type="EMBL" id="QGU86476.1"/>
    </source>
</evidence>
<comment type="similarity">
    <text evidence="1">Belongs to the LysR transcriptional regulatory family.</text>
</comment>
<dbReference type="Pfam" id="PF03466">
    <property type="entry name" value="LysR_substrate"/>
    <property type="match status" value="1"/>
</dbReference>
<name>A0A6I6EJI6_9GAMM</name>
<dbReference type="InterPro" id="IPR036390">
    <property type="entry name" value="WH_DNA-bd_sf"/>
</dbReference>
<organism evidence="6 7">
    <name type="scientific">Erwinia sorbitola</name>
    <dbReference type="NCBI Taxonomy" id="2681984"/>
    <lineage>
        <taxon>Bacteria</taxon>
        <taxon>Pseudomonadati</taxon>
        <taxon>Pseudomonadota</taxon>
        <taxon>Gammaproteobacteria</taxon>
        <taxon>Enterobacterales</taxon>
        <taxon>Erwiniaceae</taxon>
        <taxon>Erwinia</taxon>
    </lineage>
</organism>
<dbReference type="EMBL" id="CP046509">
    <property type="protein sequence ID" value="QGU86476.1"/>
    <property type="molecule type" value="Genomic_DNA"/>
</dbReference>
<dbReference type="AlphaFoldDB" id="A0A6I6EJI6"/>
<keyword evidence="2" id="KW-0805">Transcription regulation</keyword>
<dbReference type="PANTHER" id="PTHR30537">
    <property type="entry name" value="HTH-TYPE TRANSCRIPTIONAL REGULATOR"/>
    <property type="match status" value="1"/>
</dbReference>
<keyword evidence="4" id="KW-0804">Transcription</keyword>
<proteinExistence type="inferred from homology"/>
<dbReference type="GO" id="GO:0006351">
    <property type="term" value="P:DNA-templated transcription"/>
    <property type="evidence" value="ECO:0007669"/>
    <property type="project" value="TreeGrafter"/>
</dbReference>
<evidence type="ECO:0000256" key="4">
    <source>
        <dbReference type="ARBA" id="ARBA00023163"/>
    </source>
</evidence>
<dbReference type="Gene3D" id="3.40.190.290">
    <property type="match status" value="1"/>
</dbReference>
<dbReference type="Pfam" id="PF00126">
    <property type="entry name" value="HTH_1"/>
    <property type="match status" value="1"/>
</dbReference>
<dbReference type="RefSeq" id="WP_156286966.1">
    <property type="nucleotide sequence ID" value="NZ_CP046509.1"/>
</dbReference>
<feature type="domain" description="HTH lysR-type" evidence="5">
    <location>
        <begin position="1"/>
        <end position="59"/>
    </location>
</feature>
<dbReference type="InterPro" id="IPR005119">
    <property type="entry name" value="LysR_subst-bd"/>
</dbReference>
<dbReference type="FunFam" id="3.40.190.290:FF:000001">
    <property type="entry name" value="Transcriptional regulator, LysR family"/>
    <property type="match status" value="1"/>
</dbReference>
<dbReference type="GO" id="GO:0043565">
    <property type="term" value="F:sequence-specific DNA binding"/>
    <property type="evidence" value="ECO:0007669"/>
    <property type="project" value="TreeGrafter"/>
</dbReference>
<dbReference type="KEGG" id="erwi:GN242_04220"/>
<evidence type="ECO:0000256" key="1">
    <source>
        <dbReference type="ARBA" id="ARBA00009437"/>
    </source>
</evidence>
<dbReference type="InterPro" id="IPR036388">
    <property type="entry name" value="WH-like_DNA-bd_sf"/>
</dbReference>
<dbReference type="InterPro" id="IPR000847">
    <property type="entry name" value="LysR_HTH_N"/>
</dbReference>
<keyword evidence="3" id="KW-0238">DNA-binding</keyword>
<dbReference type="PROSITE" id="PS50931">
    <property type="entry name" value="HTH_LYSR"/>
    <property type="match status" value="1"/>
</dbReference>
<reference evidence="6 7" key="1">
    <citation type="submission" date="2019-12" db="EMBL/GenBank/DDBJ databases">
        <title>Erwinia sp. nov., isolated from droppings of birds in the Qinghai-Tiebt plateau of China.</title>
        <authorList>
            <person name="Ge Y."/>
        </authorList>
    </citation>
    <scope>NUCLEOTIDE SEQUENCE [LARGE SCALE GENOMIC DNA]</scope>
    <source>
        <strain evidence="6 7">J780</strain>
    </source>
</reference>
<dbReference type="SUPFAM" id="SSF53850">
    <property type="entry name" value="Periplasmic binding protein-like II"/>
    <property type="match status" value="1"/>
</dbReference>
<dbReference type="PANTHER" id="PTHR30537:SF35">
    <property type="entry name" value="TRANSCRIPTIONAL REGULATORY PROTEIN"/>
    <property type="match status" value="1"/>
</dbReference>
<evidence type="ECO:0000256" key="3">
    <source>
        <dbReference type="ARBA" id="ARBA00023125"/>
    </source>
</evidence>
<gene>
    <name evidence="6" type="ORF">GN242_04220</name>
</gene>
<accession>A0A6I6EJI6</accession>
<dbReference type="Gene3D" id="1.10.10.10">
    <property type="entry name" value="Winged helix-like DNA-binding domain superfamily/Winged helix DNA-binding domain"/>
    <property type="match status" value="1"/>
</dbReference>
<dbReference type="Proteomes" id="UP000424752">
    <property type="component" value="Chromosome"/>
</dbReference>
<protein>
    <submittedName>
        <fullName evidence="6">LysR family transcriptional regulator</fullName>
    </submittedName>
</protein>
<dbReference type="CDD" id="cd08422">
    <property type="entry name" value="PBP2_CrgA_like"/>
    <property type="match status" value="1"/>
</dbReference>
<dbReference type="GO" id="GO:0003700">
    <property type="term" value="F:DNA-binding transcription factor activity"/>
    <property type="evidence" value="ECO:0007669"/>
    <property type="project" value="InterPro"/>
</dbReference>
<sequence length="304" mass="33485">MDRVTAATVFNTIVQRGSLSAAAETLDMSRAMVTRYLNQMESWAGARLLHRSTRRLSLTPAGEHALARCQQMMLLAAEIEHSNQPEGEALSGLLRVSCSLSLGQSVLMVALTVFQQRYPRVRIDLHISNERVNLVEERIDLALRITAQLEPNLIARPLHTCQSVICAAPEYLARRGTPLLPQDLARHNCLTYSHFGKSLWHFTQGEEKEAVAVSGNLSGNDSVMLLAATTAGAGISMQPIYSAQPLLASGQLVALLPTYQLDELGLYAIYTSRQYQSPRLRALLDFLVEWFGGEDAARLLNTGI</sequence>
<evidence type="ECO:0000256" key="2">
    <source>
        <dbReference type="ARBA" id="ARBA00023015"/>
    </source>
</evidence>
<dbReference type="SUPFAM" id="SSF46785">
    <property type="entry name" value="Winged helix' DNA-binding domain"/>
    <property type="match status" value="1"/>
</dbReference>
<evidence type="ECO:0000259" key="5">
    <source>
        <dbReference type="PROSITE" id="PS50931"/>
    </source>
</evidence>